<name>A0A6N3ENR3_9BACT</name>
<accession>A0A6N3ENR3</accession>
<protein>
    <recommendedName>
        <fullName evidence="2">Methane oxygenase PmoA</fullName>
    </recommendedName>
</protein>
<dbReference type="EMBL" id="CACRUV010000022">
    <property type="protein sequence ID" value="VYU39297.1"/>
    <property type="molecule type" value="Genomic_DNA"/>
</dbReference>
<gene>
    <name evidence="1" type="ORF">PMLFYP103_01989</name>
</gene>
<organism evidence="1">
    <name type="scientific">Parabacteroides merdae</name>
    <dbReference type="NCBI Taxonomy" id="46503"/>
    <lineage>
        <taxon>Bacteria</taxon>
        <taxon>Pseudomonadati</taxon>
        <taxon>Bacteroidota</taxon>
        <taxon>Bacteroidia</taxon>
        <taxon>Bacteroidales</taxon>
        <taxon>Tannerellaceae</taxon>
        <taxon>Parabacteroides</taxon>
    </lineage>
</organism>
<dbReference type="RefSeq" id="WP_423249385.1">
    <property type="nucleotide sequence ID" value="NZ_CACRUV010000022.1"/>
</dbReference>
<dbReference type="InterPro" id="IPR029475">
    <property type="entry name" value="DUF6807"/>
</dbReference>
<evidence type="ECO:0000313" key="1">
    <source>
        <dbReference type="EMBL" id="VYU39297.1"/>
    </source>
</evidence>
<evidence type="ECO:0008006" key="2">
    <source>
        <dbReference type="Google" id="ProtNLM"/>
    </source>
</evidence>
<proteinExistence type="predicted"/>
<sequence length="319" mass="36607">MNKQILLILFSLSYCNSVIGQDSHIHFIEKPDSQKISIYIDQTLFTEFLYSDTLYKQVLYPIYTASGTEITRGYPARPKADERTDHPHQMGLWFSFGSINGLDFWNNSNRIPHNKKEHYGIIRFTGIKNINEKENQFTVEANWTNHNGYILLKEKTTYAFTGKPHERGIQRTTTLTAFNDSIFITENKEGLLGMRLDRNLEADISGIYQNKEGDTGNDVWGKRSAWVVLNGKIKDEKISIAIIDHPENPNYPGWSHARGYGLFAINNLGGRCFDKQAEKVQILLKKEESITFTHQILIKDGDYLSNQEIEKVSAPQKPL</sequence>
<reference evidence="1" key="1">
    <citation type="submission" date="2019-11" db="EMBL/GenBank/DDBJ databases">
        <authorList>
            <person name="Feng L."/>
        </authorList>
    </citation>
    <scope>NUCLEOTIDE SEQUENCE</scope>
    <source>
        <strain evidence="1">PmerdaeLFYP103</strain>
    </source>
</reference>
<dbReference type="Pfam" id="PF14100">
    <property type="entry name" value="DUF6807"/>
    <property type="match status" value="1"/>
</dbReference>
<dbReference type="AlphaFoldDB" id="A0A6N3ENR3"/>